<keyword evidence="1" id="KW-1133">Transmembrane helix</keyword>
<keyword evidence="1" id="KW-0812">Transmembrane</keyword>
<feature type="transmembrane region" description="Helical" evidence="1">
    <location>
        <begin position="6"/>
        <end position="31"/>
    </location>
</feature>
<proteinExistence type="predicted"/>
<organism evidence="2">
    <name type="scientific">bioreactor metagenome</name>
    <dbReference type="NCBI Taxonomy" id="1076179"/>
    <lineage>
        <taxon>unclassified sequences</taxon>
        <taxon>metagenomes</taxon>
        <taxon>ecological metagenomes</taxon>
    </lineage>
</organism>
<evidence type="ECO:0000256" key="1">
    <source>
        <dbReference type="SAM" id="Phobius"/>
    </source>
</evidence>
<comment type="caution">
    <text evidence="2">The sequence shown here is derived from an EMBL/GenBank/DDBJ whole genome shotgun (WGS) entry which is preliminary data.</text>
</comment>
<reference evidence="2" key="1">
    <citation type="submission" date="2019-08" db="EMBL/GenBank/DDBJ databases">
        <authorList>
            <person name="Kucharzyk K."/>
            <person name="Murdoch R.W."/>
            <person name="Higgins S."/>
            <person name="Loffler F."/>
        </authorList>
    </citation>
    <scope>NUCLEOTIDE SEQUENCE</scope>
</reference>
<gene>
    <name evidence="2" type="ORF">SDC9_86170</name>
</gene>
<evidence type="ECO:0000313" key="2">
    <source>
        <dbReference type="EMBL" id="MPM39536.1"/>
    </source>
</evidence>
<protein>
    <submittedName>
        <fullName evidence="2">Uncharacterized protein</fullName>
    </submittedName>
</protein>
<keyword evidence="1" id="KW-0472">Membrane</keyword>
<name>A0A644ZFB6_9ZZZZ</name>
<feature type="transmembrane region" description="Helical" evidence="1">
    <location>
        <begin position="74"/>
        <end position="93"/>
    </location>
</feature>
<dbReference type="EMBL" id="VSSQ01008678">
    <property type="protein sequence ID" value="MPM39536.1"/>
    <property type="molecule type" value="Genomic_DNA"/>
</dbReference>
<feature type="transmembrane region" description="Helical" evidence="1">
    <location>
        <begin position="51"/>
        <end position="68"/>
    </location>
</feature>
<sequence>MDIGEITTFILVMLIFIAVLISALIAFYRFFHFGKRIAYIKDIKNKLKNKIVNYIFITACIMFILYNYQNLKSFLLSSYGNLIFLLILNIILIPQSLKESIYECGIKTDSAFVKWNEINEIKIDDKKNRLLIYYKTKKLSFADVDDCYAIEDYTNDIKDLIYDYWNKENKDNSSIEF</sequence>
<accession>A0A644ZFB6</accession>
<dbReference type="AlphaFoldDB" id="A0A644ZFB6"/>